<proteinExistence type="predicted"/>
<evidence type="ECO:0000313" key="2">
    <source>
        <dbReference type="EMBL" id="CAI8015483.1"/>
    </source>
</evidence>
<dbReference type="AlphaFoldDB" id="A0AA35RRE6"/>
<protein>
    <submittedName>
        <fullName evidence="2">Uncharacterized protein</fullName>
    </submittedName>
</protein>
<accession>A0AA35RRE6</accession>
<feature type="non-terminal residue" evidence="2">
    <location>
        <position position="105"/>
    </location>
</feature>
<dbReference type="EMBL" id="CASHTH010001451">
    <property type="protein sequence ID" value="CAI8015483.1"/>
    <property type="molecule type" value="Genomic_DNA"/>
</dbReference>
<comment type="caution">
    <text evidence="2">The sequence shown here is derived from an EMBL/GenBank/DDBJ whole genome shotgun (WGS) entry which is preliminary data.</text>
</comment>
<feature type="chain" id="PRO_5041350473" evidence="1">
    <location>
        <begin position="22"/>
        <end position="105"/>
    </location>
</feature>
<dbReference type="Proteomes" id="UP001174909">
    <property type="component" value="Unassembled WGS sequence"/>
</dbReference>
<evidence type="ECO:0000313" key="3">
    <source>
        <dbReference type="Proteomes" id="UP001174909"/>
    </source>
</evidence>
<gene>
    <name evidence="2" type="ORF">GBAR_LOCUS9587</name>
</gene>
<keyword evidence="3" id="KW-1185">Reference proteome</keyword>
<organism evidence="2 3">
    <name type="scientific">Geodia barretti</name>
    <name type="common">Barrett's horny sponge</name>
    <dbReference type="NCBI Taxonomy" id="519541"/>
    <lineage>
        <taxon>Eukaryota</taxon>
        <taxon>Metazoa</taxon>
        <taxon>Porifera</taxon>
        <taxon>Demospongiae</taxon>
        <taxon>Heteroscleromorpha</taxon>
        <taxon>Tetractinellida</taxon>
        <taxon>Astrophorina</taxon>
        <taxon>Geodiidae</taxon>
        <taxon>Geodia</taxon>
    </lineage>
</organism>
<evidence type="ECO:0000256" key="1">
    <source>
        <dbReference type="SAM" id="SignalP"/>
    </source>
</evidence>
<keyword evidence="1" id="KW-0732">Signal</keyword>
<sequence length="105" mass="11105">GAALALFAASLLCITARLAAAESQDPIPILAWSNTDAFSSVAVDGGSGKADLDSLVQRSKFSDLGFVFVFRTEKLTFEDVAKYGSVYGDDEDSCALCNIKAEMDN</sequence>
<feature type="non-terminal residue" evidence="2">
    <location>
        <position position="1"/>
    </location>
</feature>
<feature type="signal peptide" evidence="1">
    <location>
        <begin position="1"/>
        <end position="21"/>
    </location>
</feature>
<name>A0AA35RRE6_GEOBA</name>
<reference evidence="2" key="1">
    <citation type="submission" date="2023-03" db="EMBL/GenBank/DDBJ databases">
        <authorList>
            <person name="Steffen K."/>
            <person name="Cardenas P."/>
        </authorList>
    </citation>
    <scope>NUCLEOTIDE SEQUENCE</scope>
</reference>